<evidence type="ECO:0000256" key="12">
    <source>
        <dbReference type="SAM" id="SignalP"/>
    </source>
</evidence>
<keyword evidence="10" id="KW-0325">Glycoprotein</keyword>
<feature type="transmembrane region" description="Helical" evidence="11">
    <location>
        <begin position="853"/>
        <end position="875"/>
    </location>
</feature>
<reference evidence="13" key="1">
    <citation type="submission" date="2023-04" db="EMBL/GenBank/DDBJ databases">
        <authorList>
            <person name="Vijverberg K."/>
            <person name="Xiong W."/>
            <person name="Schranz E."/>
        </authorList>
    </citation>
    <scope>NUCLEOTIDE SEQUENCE</scope>
</reference>
<evidence type="ECO:0000256" key="8">
    <source>
        <dbReference type="ARBA" id="ARBA00022989"/>
    </source>
</evidence>
<comment type="similarity">
    <text evidence="2">Belongs to the RLP family.</text>
</comment>
<evidence type="ECO:0000256" key="3">
    <source>
        <dbReference type="ARBA" id="ARBA00022475"/>
    </source>
</evidence>
<keyword evidence="3" id="KW-1003">Cell membrane</keyword>
<evidence type="ECO:0000256" key="10">
    <source>
        <dbReference type="ARBA" id="ARBA00023180"/>
    </source>
</evidence>
<dbReference type="Pfam" id="PF13855">
    <property type="entry name" value="LRR_8"/>
    <property type="match status" value="1"/>
</dbReference>
<feature type="signal peptide" evidence="12">
    <location>
        <begin position="1"/>
        <end position="32"/>
    </location>
</feature>
<name>A0AA35ZLL7_LACSI</name>
<dbReference type="Gene3D" id="3.80.10.10">
    <property type="entry name" value="Ribonuclease Inhibitor"/>
    <property type="match status" value="4"/>
</dbReference>
<keyword evidence="9 11" id="KW-0472">Membrane</keyword>
<accession>A0AA35ZLL7</accession>
<keyword evidence="7" id="KW-0677">Repeat</keyword>
<evidence type="ECO:0000256" key="4">
    <source>
        <dbReference type="ARBA" id="ARBA00022614"/>
    </source>
</evidence>
<keyword evidence="5 11" id="KW-0812">Transmembrane</keyword>
<dbReference type="AlphaFoldDB" id="A0AA35ZLL7"/>
<organism evidence="13 14">
    <name type="scientific">Lactuca saligna</name>
    <name type="common">Willowleaf lettuce</name>
    <dbReference type="NCBI Taxonomy" id="75948"/>
    <lineage>
        <taxon>Eukaryota</taxon>
        <taxon>Viridiplantae</taxon>
        <taxon>Streptophyta</taxon>
        <taxon>Embryophyta</taxon>
        <taxon>Tracheophyta</taxon>
        <taxon>Spermatophyta</taxon>
        <taxon>Magnoliopsida</taxon>
        <taxon>eudicotyledons</taxon>
        <taxon>Gunneridae</taxon>
        <taxon>Pentapetalae</taxon>
        <taxon>asterids</taxon>
        <taxon>campanulids</taxon>
        <taxon>Asterales</taxon>
        <taxon>Asteraceae</taxon>
        <taxon>Cichorioideae</taxon>
        <taxon>Cichorieae</taxon>
        <taxon>Lactucinae</taxon>
        <taxon>Lactuca</taxon>
    </lineage>
</organism>
<evidence type="ECO:0000256" key="6">
    <source>
        <dbReference type="ARBA" id="ARBA00022729"/>
    </source>
</evidence>
<dbReference type="InterPro" id="IPR032675">
    <property type="entry name" value="LRR_dom_sf"/>
</dbReference>
<evidence type="ECO:0000256" key="2">
    <source>
        <dbReference type="ARBA" id="ARBA00009592"/>
    </source>
</evidence>
<dbReference type="GO" id="GO:0005886">
    <property type="term" value="C:plasma membrane"/>
    <property type="evidence" value="ECO:0007669"/>
    <property type="project" value="UniProtKB-SubCell"/>
</dbReference>
<comment type="subcellular location">
    <subcellularLocation>
        <location evidence="1">Cell membrane</location>
        <topology evidence="1">Single-pass type I membrane protein</topology>
    </subcellularLocation>
</comment>
<dbReference type="PANTHER" id="PTHR48061">
    <property type="entry name" value="LEUCINE-RICH REPEAT RECEPTOR PROTEIN KINASE EMS1-LIKE-RELATED"/>
    <property type="match status" value="1"/>
</dbReference>
<keyword evidence="14" id="KW-1185">Reference proteome</keyword>
<dbReference type="EMBL" id="OX465083">
    <property type="protein sequence ID" value="CAI9294923.1"/>
    <property type="molecule type" value="Genomic_DNA"/>
</dbReference>
<keyword evidence="8 11" id="KW-1133">Transmembrane helix</keyword>
<keyword evidence="4" id="KW-0433">Leucine-rich repeat</keyword>
<dbReference type="Proteomes" id="UP001177003">
    <property type="component" value="Chromosome 7"/>
</dbReference>
<evidence type="ECO:0000313" key="13">
    <source>
        <dbReference type="EMBL" id="CAI9294923.1"/>
    </source>
</evidence>
<evidence type="ECO:0000313" key="14">
    <source>
        <dbReference type="Proteomes" id="UP001177003"/>
    </source>
</evidence>
<sequence length="904" mass="101372">MAPYMNHLSLLQTISLLYFFFTLITCIGSSLSHDEECSALFQFKQSLIHQDDEAFCTASWFQTFHTWKPTGNTSDTIFDCCSWYGVECGNDDREYGHVIGLDLSERSICGHINSNSTLFSLVHLQHLNLAMNNFVESQIPSEIGHLNQLRSLNLSYSRFSGQIPNEISQLIQLSSLDLSQNLLKLQSPSGFKNLVQNLTGIKELHLSGVDISSSVPHFLANFSSLGSVMLQNCLLQDEFPAAIFQLQKLKILDLSFNTNLTGAFSEFRNSSLLEFVNLRSTNFSGIVPESLSNLNHLRVLSLNDCSFSGHIPGSISNMTQITILGLGRNKFTGFVPSLVSPSKLVTLELSDSRFDKGFLPNWFGMLAELNELLVWDMDINGEIPAFLANLTKLSALAWEFPAFLRFQNKLEILFLDSNKIDGMVPVWIWNNSKETLHVIDLSNNSITGFHQHPQFLPWRHLQVFDIENNQLRGQLPIPPQTTVVYLASNNNLTGEIPPLICELKSLRALSLTSNNMSGHLPPCVGKLSNSLVLLDLSINNFQGIMMNEFMHGSLLEYIDLSKNQFTGELPRSLTNCTNLEFLNLADNSFHDGFPSWLGNLPNLQILMLRSNKFYGPIQSSTTVSSQFPKLRIIDLSNNNFNGQLHPKYFQTWNAMRSVYGGESSVMESEISFKPSGTTDTYLTGIFSYSMTIIHKGVRTEYEKILTIFTAIDLCCNHFEGEIPQSLQDLRGLESLNLSNNHFSGRVLPSLGFLKNLESLDLSQNQLSGEIPQQFVQLNFLSIFNVSFNHLDGRIPNGKQFDTFENDSYMGNPRLCGEPLSKECKGSKATTVPPVSSMSISESDSLLPNETIDWIFVFCGVGSGLVVGVVIGNILYERYSDRFTKRKDIWVRPLSNTRKNQGTIP</sequence>
<feature type="chain" id="PRO_5041295518" description="Leucine-rich repeat-containing N-terminal plant-type domain-containing protein" evidence="12">
    <location>
        <begin position="33"/>
        <end position="904"/>
    </location>
</feature>
<dbReference type="SMART" id="SM00369">
    <property type="entry name" value="LRR_TYP"/>
    <property type="match status" value="7"/>
</dbReference>
<evidence type="ECO:0000256" key="5">
    <source>
        <dbReference type="ARBA" id="ARBA00022692"/>
    </source>
</evidence>
<evidence type="ECO:0000256" key="7">
    <source>
        <dbReference type="ARBA" id="ARBA00022737"/>
    </source>
</evidence>
<evidence type="ECO:0000256" key="11">
    <source>
        <dbReference type="SAM" id="Phobius"/>
    </source>
</evidence>
<dbReference type="SUPFAM" id="SSF52058">
    <property type="entry name" value="L domain-like"/>
    <property type="match status" value="3"/>
</dbReference>
<dbReference type="GO" id="GO:0051707">
    <property type="term" value="P:response to other organism"/>
    <property type="evidence" value="ECO:0007669"/>
    <property type="project" value="UniProtKB-ARBA"/>
</dbReference>
<dbReference type="FunFam" id="3.80.10.10:FF:000111">
    <property type="entry name" value="LRR receptor-like serine/threonine-protein kinase ERECTA"/>
    <property type="match status" value="1"/>
</dbReference>
<gene>
    <name evidence="13" type="ORF">LSALG_LOCUS33880</name>
</gene>
<keyword evidence="6 12" id="KW-0732">Signal</keyword>
<dbReference type="PANTHER" id="PTHR48061:SF12">
    <property type="entry name" value="DISEASE RESISTANCE LIKE PROTEIN"/>
    <property type="match status" value="1"/>
</dbReference>
<dbReference type="FunFam" id="3.80.10.10:FF:000095">
    <property type="entry name" value="LRR receptor-like serine/threonine-protein kinase GSO1"/>
    <property type="match status" value="1"/>
</dbReference>
<dbReference type="GO" id="GO:0006952">
    <property type="term" value="P:defense response"/>
    <property type="evidence" value="ECO:0007669"/>
    <property type="project" value="UniProtKB-ARBA"/>
</dbReference>
<dbReference type="InterPro" id="IPR001611">
    <property type="entry name" value="Leu-rich_rpt"/>
</dbReference>
<dbReference type="PRINTS" id="PR00019">
    <property type="entry name" value="LEURICHRPT"/>
</dbReference>
<dbReference type="InterPro" id="IPR003591">
    <property type="entry name" value="Leu-rich_rpt_typical-subtyp"/>
</dbReference>
<proteinExistence type="inferred from homology"/>
<evidence type="ECO:0008006" key="15">
    <source>
        <dbReference type="Google" id="ProtNLM"/>
    </source>
</evidence>
<dbReference type="Pfam" id="PF00560">
    <property type="entry name" value="LRR_1"/>
    <property type="match status" value="7"/>
</dbReference>
<evidence type="ECO:0000256" key="9">
    <source>
        <dbReference type="ARBA" id="ARBA00023136"/>
    </source>
</evidence>
<dbReference type="InterPro" id="IPR046956">
    <property type="entry name" value="RLP23-like"/>
</dbReference>
<protein>
    <recommendedName>
        <fullName evidence="15">Leucine-rich repeat-containing N-terminal plant-type domain-containing protein</fullName>
    </recommendedName>
</protein>
<evidence type="ECO:0000256" key="1">
    <source>
        <dbReference type="ARBA" id="ARBA00004251"/>
    </source>
</evidence>